<evidence type="ECO:0000313" key="13">
    <source>
        <dbReference type="EMBL" id="VDO80971.1"/>
    </source>
</evidence>
<dbReference type="Pfam" id="PF02812">
    <property type="entry name" value="ELFV_dehydrog_N"/>
    <property type="match status" value="1"/>
</dbReference>
<evidence type="ECO:0000313" key="15">
    <source>
        <dbReference type="WBParaSite" id="SBAD_0000023501-mRNA-1"/>
    </source>
</evidence>
<evidence type="ECO:0000256" key="5">
    <source>
        <dbReference type="ARBA" id="ARBA00047867"/>
    </source>
</evidence>
<evidence type="ECO:0000256" key="3">
    <source>
        <dbReference type="ARBA" id="ARBA00023002"/>
    </source>
</evidence>
<dbReference type="Gene3D" id="3.40.50.720">
    <property type="entry name" value="NAD(P)-binding Rossmann-like Domain"/>
    <property type="match status" value="1"/>
</dbReference>
<feature type="binding site" evidence="9">
    <location>
        <position position="273"/>
    </location>
    <ligand>
        <name>substrate</name>
    </ligand>
</feature>
<dbReference type="SUPFAM" id="SSF53223">
    <property type="entry name" value="Aminoacid dehydrogenase-like, N-terminal domain"/>
    <property type="match status" value="1"/>
</dbReference>
<dbReference type="FunFam" id="3.40.50.720:FF:000100">
    <property type="entry name" value="Glutamate dehydrogenase 1, mitochondrial"/>
    <property type="match status" value="1"/>
</dbReference>
<protein>
    <recommendedName>
        <fullName evidence="7">Glutamate dehydrogenase</fullName>
    </recommendedName>
</protein>
<keyword evidence="9" id="KW-0520">NAD</keyword>
<dbReference type="InterPro" id="IPR033524">
    <property type="entry name" value="Glu/Leu/Phe/Val_DH_AS"/>
</dbReference>
<evidence type="ECO:0000259" key="12">
    <source>
        <dbReference type="SMART" id="SM00839"/>
    </source>
</evidence>
<reference evidence="15" key="1">
    <citation type="submission" date="2016-06" db="UniProtKB">
        <authorList>
            <consortium name="WormBaseParasite"/>
        </authorList>
    </citation>
    <scope>IDENTIFICATION</scope>
</reference>
<dbReference type="SMART" id="SM00839">
    <property type="entry name" value="ELFV_dehydrog"/>
    <property type="match status" value="1"/>
</dbReference>
<feature type="active site" description="Proton donor" evidence="8">
    <location>
        <position position="16"/>
    </location>
</feature>
<dbReference type="InterPro" id="IPR033922">
    <property type="entry name" value="NAD_bind_Glu_DH"/>
</dbReference>
<evidence type="ECO:0000256" key="1">
    <source>
        <dbReference type="ARBA" id="ARBA00004173"/>
    </source>
</evidence>
<evidence type="ECO:0000256" key="8">
    <source>
        <dbReference type="PIRSR" id="PIRSR000185-1"/>
    </source>
</evidence>
<feature type="binding site" evidence="9">
    <location>
        <position position="4"/>
    </location>
    <ligand>
        <name>substrate</name>
    </ligand>
</feature>
<evidence type="ECO:0000256" key="11">
    <source>
        <dbReference type="RuleBase" id="RU004417"/>
    </source>
</evidence>
<dbReference type="InterPro" id="IPR036291">
    <property type="entry name" value="NAD(P)-bd_dom_sf"/>
</dbReference>
<dbReference type="SUPFAM" id="SSF51735">
    <property type="entry name" value="NAD(P)-binding Rossmann-fold domains"/>
    <property type="match status" value="1"/>
</dbReference>
<dbReference type="WBParaSite" id="SBAD_0000023501-mRNA-1">
    <property type="protein sequence ID" value="SBAD_0000023501-mRNA-1"/>
    <property type="gene ID" value="SBAD_0000023501"/>
</dbReference>
<reference evidence="13 14" key="2">
    <citation type="submission" date="2018-11" db="EMBL/GenBank/DDBJ databases">
        <authorList>
            <consortium name="Pathogen Informatics"/>
        </authorList>
    </citation>
    <scope>NUCLEOTIDE SEQUENCE [LARGE SCALE GENOMIC DNA]</scope>
</reference>
<dbReference type="EMBL" id="UZAM01000410">
    <property type="protein sequence ID" value="VDO80971.1"/>
    <property type="molecule type" value="Genomic_DNA"/>
</dbReference>
<dbReference type="GO" id="GO:0006538">
    <property type="term" value="P:L-glutamate catabolic process"/>
    <property type="evidence" value="ECO:0007669"/>
    <property type="project" value="TreeGrafter"/>
</dbReference>
<name>A0A183I9C8_9BILA</name>
<keyword evidence="4" id="KW-0496">Mitochondrion</keyword>
<feature type="binding site" evidence="9">
    <location>
        <position position="144"/>
    </location>
    <ligand>
        <name>NAD(+)</name>
        <dbReference type="ChEBI" id="CHEBI:57540"/>
    </ligand>
</feature>
<comment type="catalytic activity">
    <reaction evidence="5">
        <text>L-glutamate + NAD(+) + H2O = 2-oxoglutarate + NH4(+) + NADH + H(+)</text>
        <dbReference type="Rhea" id="RHEA:15133"/>
        <dbReference type="ChEBI" id="CHEBI:15377"/>
        <dbReference type="ChEBI" id="CHEBI:15378"/>
        <dbReference type="ChEBI" id="CHEBI:16810"/>
        <dbReference type="ChEBI" id="CHEBI:28938"/>
        <dbReference type="ChEBI" id="CHEBI:29985"/>
        <dbReference type="ChEBI" id="CHEBI:57540"/>
        <dbReference type="ChEBI" id="CHEBI:57945"/>
        <dbReference type="EC" id="1.4.1.3"/>
    </reaction>
</comment>
<comment type="catalytic activity">
    <reaction evidence="6">
        <text>L-glutamate + NADP(+) + H2O = 2-oxoglutarate + NH4(+) + NADPH + H(+)</text>
        <dbReference type="Rhea" id="RHEA:11612"/>
        <dbReference type="ChEBI" id="CHEBI:15377"/>
        <dbReference type="ChEBI" id="CHEBI:15378"/>
        <dbReference type="ChEBI" id="CHEBI:16810"/>
        <dbReference type="ChEBI" id="CHEBI:28938"/>
        <dbReference type="ChEBI" id="CHEBI:29985"/>
        <dbReference type="ChEBI" id="CHEBI:57783"/>
        <dbReference type="ChEBI" id="CHEBI:58349"/>
        <dbReference type="EC" id="1.4.1.3"/>
    </reaction>
</comment>
<sequence length="393" mass="42507">MTYKCAVVDVPFGGSKGGVKIDPKKYTTGELEKITRRLAIEYSKKGFLGPGVDVPAPDMGTGEREMAWIADTYAMTTGHLDKDAYACVTGKPIGLGGIHGRVSATGRGIWNGIEVFLNDREYMERIGLTPGYQGKTFIVQGYGNVGLHAARYLTRSGAKCIGVLEIDGSIFNPNGIDTEQLEKYQEAKGTIVGFPQAKPYTPKDDLMFEKCDILIPAAREKTITKATAGKIHAKVIAEAANGPTTPAAHNILLKRNILVLPDLLVNAGGVTVSYFEWLKNLNHVSFGRLTFKYEKESNMRLLSSIQESIEDAFGKSAGSVPIVGNAEFQERIAGASEEDIVHSGLAYTMERSAKAVMTTAKKYNLGLDLRVAAYANAVEKVVSSYVVAGFTFT</sequence>
<dbReference type="PIRSF" id="PIRSF000185">
    <property type="entry name" value="Glu_DH"/>
    <property type="match status" value="1"/>
</dbReference>
<evidence type="ECO:0000313" key="14">
    <source>
        <dbReference type="Proteomes" id="UP000270296"/>
    </source>
</evidence>
<dbReference type="PANTHER" id="PTHR11606:SF13">
    <property type="entry name" value="GLUTAMATE DEHYDROGENASE 1, MITOCHONDRIAL"/>
    <property type="match status" value="1"/>
</dbReference>
<dbReference type="OrthoDB" id="6718861at2759"/>
<gene>
    <name evidence="13" type="ORF">SBAD_LOCUS222</name>
</gene>
<comment type="similarity">
    <text evidence="2 7 11">Belongs to the Glu/Leu/Phe/Val dehydrogenases family.</text>
</comment>
<dbReference type="GO" id="GO:0005739">
    <property type="term" value="C:mitochondrion"/>
    <property type="evidence" value="ECO:0007669"/>
    <property type="project" value="UniProtKB-SubCell"/>
</dbReference>
<dbReference type="InterPro" id="IPR014362">
    <property type="entry name" value="Glu_DH"/>
</dbReference>
<dbReference type="PROSITE" id="PS00074">
    <property type="entry name" value="GLFV_DEHYDROGENASE"/>
    <property type="match status" value="1"/>
</dbReference>
<dbReference type="AlphaFoldDB" id="A0A183I9C8"/>
<dbReference type="Pfam" id="PF00208">
    <property type="entry name" value="ELFV_dehydrog"/>
    <property type="match status" value="1"/>
</dbReference>
<feature type="domain" description="Glutamate/phenylalanine/leucine/valine/L-tryptophan dehydrogenase C-terminal" evidence="12">
    <location>
        <begin position="98"/>
        <end position="389"/>
    </location>
</feature>
<dbReference type="InterPro" id="IPR006095">
    <property type="entry name" value="Glu/Leu/Phe/Val/Trp_DH"/>
</dbReference>
<evidence type="ECO:0000256" key="4">
    <source>
        <dbReference type="ARBA" id="ARBA00023128"/>
    </source>
</evidence>
<dbReference type="CDD" id="cd01076">
    <property type="entry name" value="NAD_bind_1_Glu_DH"/>
    <property type="match status" value="1"/>
</dbReference>
<dbReference type="PRINTS" id="PR00082">
    <property type="entry name" value="GLFDHDRGNASE"/>
</dbReference>
<proteinExistence type="inferred from homology"/>
<dbReference type="GO" id="GO:0000166">
    <property type="term" value="F:nucleotide binding"/>
    <property type="evidence" value="ECO:0007669"/>
    <property type="project" value="UniProtKB-KW"/>
</dbReference>
<dbReference type="GO" id="GO:0004352">
    <property type="term" value="F:glutamate dehydrogenase (NAD+) activity"/>
    <property type="evidence" value="ECO:0007669"/>
    <property type="project" value="TreeGrafter"/>
</dbReference>
<dbReference type="Proteomes" id="UP000270296">
    <property type="component" value="Unassembled WGS sequence"/>
</dbReference>
<keyword evidence="14" id="KW-1185">Reference proteome</keyword>
<dbReference type="Gene3D" id="3.40.50.10860">
    <property type="entry name" value="Leucine Dehydrogenase, chain A, domain 1"/>
    <property type="match status" value="1"/>
</dbReference>
<evidence type="ECO:0000256" key="10">
    <source>
        <dbReference type="PIRSR" id="PIRSR000185-3"/>
    </source>
</evidence>
<dbReference type="InterPro" id="IPR006096">
    <property type="entry name" value="Glu/Leu/Phe/Val/Trp_DH_C"/>
</dbReference>
<comment type="subcellular location">
    <subcellularLocation>
        <location evidence="1">Mitochondrion</location>
    </subcellularLocation>
</comment>
<keyword evidence="3 7" id="KW-0560">Oxidoreductase</keyword>
<organism evidence="15">
    <name type="scientific">Soboliphyme baturini</name>
    <dbReference type="NCBI Taxonomy" id="241478"/>
    <lineage>
        <taxon>Eukaryota</taxon>
        <taxon>Metazoa</taxon>
        <taxon>Ecdysozoa</taxon>
        <taxon>Nematoda</taxon>
        <taxon>Enoplea</taxon>
        <taxon>Dorylaimia</taxon>
        <taxon>Dioctophymatida</taxon>
        <taxon>Dioctophymatoidea</taxon>
        <taxon>Soboliphymatidae</taxon>
        <taxon>Soboliphyme</taxon>
    </lineage>
</organism>
<feature type="binding site" evidence="9">
    <location>
        <position position="105"/>
    </location>
    <ligand>
        <name>NAD(+)</name>
        <dbReference type="ChEBI" id="CHEBI:57540"/>
    </ligand>
</feature>
<evidence type="ECO:0000256" key="7">
    <source>
        <dbReference type="PIRNR" id="PIRNR000185"/>
    </source>
</evidence>
<evidence type="ECO:0000256" key="6">
    <source>
        <dbReference type="ARBA" id="ARBA00048577"/>
    </source>
</evidence>
<dbReference type="InterPro" id="IPR006097">
    <property type="entry name" value="Glu/Leu/Phe/Val/Trp_DH_dimer"/>
</dbReference>
<keyword evidence="9" id="KW-0547">Nucleotide-binding</keyword>
<feature type="site" description="Important for catalysis" evidence="10">
    <location>
        <position position="58"/>
    </location>
</feature>
<evidence type="ECO:0000256" key="9">
    <source>
        <dbReference type="PIRSR" id="PIRSR000185-2"/>
    </source>
</evidence>
<evidence type="ECO:0000256" key="2">
    <source>
        <dbReference type="ARBA" id="ARBA00006382"/>
    </source>
</evidence>
<dbReference type="InterPro" id="IPR046346">
    <property type="entry name" value="Aminoacid_DH-like_N_sf"/>
</dbReference>
<dbReference type="PANTHER" id="PTHR11606">
    <property type="entry name" value="GLUTAMATE DEHYDROGENASE"/>
    <property type="match status" value="1"/>
</dbReference>
<accession>A0A183I9C8</accession>